<evidence type="ECO:0000313" key="1">
    <source>
        <dbReference type="EMBL" id="DAD76059.1"/>
    </source>
</evidence>
<dbReference type="EMBL" id="BK014795">
    <property type="protein sequence ID" value="DAD76059.1"/>
    <property type="molecule type" value="Genomic_DNA"/>
</dbReference>
<organism evidence="1">
    <name type="scientific">Podoviridae sp. ctIi96</name>
    <dbReference type="NCBI Taxonomy" id="2826550"/>
    <lineage>
        <taxon>Viruses</taxon>
        <taxon>Duplodnaviria</taxon>
        <taxon>Heunggongvirae</taxon>
        <taxon>Uroviricota</taxon>
        <taxon>Caudoviricetes</taxon>
    </lineage>
</organism>
<proteinExistence type="predicted"/>
<accession>A0A8S5M1W6</accession>
<reference evidence="1" key="1">
    <citation type="journal article" date="2021" name="Proc. Natl. Acad. Sci. U.S.A.">
        <title>A Catalog of Tens of Thousands of Viruses from Human Metagenomes Reveals Hidden Associations with Chronic Diseases.</title>
        <authorList>
            <person name="Tisza M.J."/>
            <person name="Buck C.B."/>
        </authorList>
    </citation>
    <scope>NUCLEOTIDE SEQUENCE</scope>
    <source>
        <strain evidence="1">CtIi96</strain>
    </source>
</reference>
<protein>
    <submittedName>
        <fullName evidence="1">Head fiber protein</fullName>
    </submittedName>
</protein>
<name>A0A8S5M1W6_9CAUD</name>
<sequence>MSKVSKVRSELEIFKDLFKNGMQPKIDNLESSAALTDVVNKVNSILATLRAAGIIASE</sequence>